<comment type="caution">
    <text evidence="1">The sequence shown here is derived from an EMBL/GenBank/DDBJ whole genome shotgun (WGS) entry which is preliminary data.</text>
</comment>
<name>A0A5T4LBE7_SALER</name>
<protein>
    <recommendedName>
        <fullName evidence="2">Transglutaminase-like domain-containing protein</fullName>
    </recommendedName>
</protein>
<reference evidence="1" key="1">
    <citation type="submission" date="2018-07" db="EMBL/GenBank/DDBJ databases">
        <authorList>
            <consortium name="PulseNet: The National Subtyping Network for Foodborne Disease Surveillance"/>
            <person name="Tarr C.L."/>
            <person name="Trees E."/>
            <person name="Katz L.S."/>
            <person name="Carleton-Romer H.A."/>
            <person name="Stroika S."/>
            <person name="Kucerova Z."/>
            <person name="Roache K.F."/>
            <person name="Sabol A.L."/>
            <person name="Besser J."/>
            <person name="Gerner-Smidt P."/>
        </authorList>
    </citation>
    <scope>NUCLEOTIDE SEQUENCE</scope>
    <source>
        <strain evidence="1">2015AM-3570</strain>
    </source>
</reference>
<gene>
    <name evidence="1" type="ORF">C3016_21750</name>
</gene>
<dbReference type="EMBL" id="AAGABT010000009">
    <property type="protein sequence ID" value="EBL7481706.1"/>
    <property type="molecule type" value="Genomic_DNA"/>
</dbReference>
<dbReference type="AlphaFoldDB" id="A0A5T4LBE7"/>
<organism evidence="1">
    <name type="scientific">Salmonella enterica</name>
    <name type="common">Salmonella choleraesuis</name>
    <dbReference type="NCBI Taxonomy" id="28901"/>
    <lineage>
        <taxon>Bacteria</taxon>
        <taxon>Pseudomonadati</taxon>
        <taxon>Pseudomonadota</taxon>
        <taxon>Gammaproteobacteria</taxon>
        <taxon>Enterobacterales</taxon>
        <taxon>Enterobacteriaceae</taxon>
        <taxon>Salmonella</taxon>
    </lineage>
</organism>
<evidence type="ECO:0008006" key="2">
    <source>
        <dbReference type="Google" id="ProtNLM"/>
    </source>
</evidence>
<sequence length="141" mass="15068">MTDQASIPVDTPVLALATDAYSSLKNILNDNGTSDTTGTCMFASLLVCEFAHRRGMSAAVRGGNGTDDGGIFNESGGHGHYWCEVSAGEMIFYIDIAAEQFGYPSFIIKNANDASGWPRYIPGDQVTVDEHVRITLSGGIR</sequence>
<accession>A0A5T4LBE7</accession>
<evidence type="ECO:0000313" key="1">
    <source>
        <dbReference type="EMBL" id="EBL7481706.1"/>
    </source>
</evidence>
<proteinExistence type="predicted"/>